<dbReference type="Pfam" id="PF02518">
    <property type="entry name" value="HATPase_c"/>
    <property type="match status" value="1"/>
</dbReference>
<dbReference type="Gene3D" id="1.20.5.1930">
    <property type="match status" value="1"/>
</dbReference>
<feature type="transmembrane region" description="Helical" evidence="9">
    <location>
        <begin position="377"/>
        <end position="399"/>
    </location>
</feature>
<name>A0ABX0QH72_9BACT</name>
<accession>A0ABX0QH72</accession>
<evidence type="ECO:0000256" key="2">
    <source>
        <dbReference type="ARBA" id="ARBA00022475"/>
    </source>
</evidence>
<dbReference type="EMBL" id="WAEL01000005">
    <property type="protein sequence ID" value="NID11506.1"/>
    <property type="molecule type" value="Genomic_DNA"/>
</dbReference>
<keyword evidence="12" id="KW-1185">Reference proteome</keyword>
<dbReference type="GO" id="GO:0016301">
    <property type="term" value="F:kinase activity"/>
    <property type="evidence" value="ECO:0007669"/>
    <property type="project" value="UniProtKB-KW"/>
</dbReference>
<proteinExistence type="predicted"/>
<evidence type="ECO:0000256" key="1">
    <source>
        <dbReference type="ARBA" id="ARBA00004651"/>
    </source>
</evidence>
<feature type="transmembrane region" description="Helical" evidence="9">
    <location>
        <begin position="279"/>
        <end position="302"/>
    </location>
</feature>
<feature type="domain" description="Histidine kinase/HSP90-like ATPase" evidence="10">
    <location>
        <begin position="559"/>
        <end position="653"/>
    </location>
</feature>
<keyword evidence="7" id="KW-0902">Two-component regulatory system</keyword>
<evidence type="ECO:0000256" key="3">
    <source>
        <dbReference type="ARBA" id="ARBA00022679"/>
    </source>
</evidence>
<dbReference type="Pfam" id="PF07695">
    <property type="entry name" value="7TMR-DISM_7TM"/>
    <property type="match status" value="1"/>
</dbReference>
<dbReference type="CDD" id="cd16917">
    <property type="entry name" value="HATPase_UhpB-NarQ-NarX-like"/>
    <property type="match status" value="1"/>
</dbReference>
<keyword evidence="5 11" id="KW-0418">Kinase</keyword>
<dbReference type="InterPro" id="IPR003594">
    <property type="entry name" value="HATPase_dom"/>
</dbReference>
<dbReference type="PANTHER" id="PTHR24421:SF37">
    <property type="entry name" value="SENSOR HISTIDINE KINASE NARS"/>
    <property type="match status" value="1"/>
</dbReference>
<feature type="transmembrane region" description="Helical" evidence="9">
    <location>
        <begin position="314"/>
        <end position="332"/>
    </location>
</feature>
<protein>
    <submittedName>
        <fullName evidence="11">Histidine kinase</fullName>
    </submittedName>
</protein>
<evidence type="ECO:0000256" key="8">
    <source>
        <dbReference type="ARBA" id="ARBA00023136"/>
    </source>
</evidence>
<dbReference type="Gene3D" id="2.60.40.2380">
    <property type="match status" value="1"/>
</dbReference>
<reference evidence="12" key="1">
    <citation type="submission" date="2019-09" db="EMBL/GenBank/DDBJ databases">
        <authorList>
            <person name="Jung D.-H."/>
        </authorList>
    </citation>
    <scope>NUCLEOTIDE SEQUENCE [LARGE SCALE GENOMIC DNA]</scope>
    <source>
        <strain evidence="12">JA-25</strain>
    </source>
</reference>
<evidence type="ECO:0000256" key="4">
    <source>
        <dbReference type="ARBA" id="ARBA00022692"/>
    </source>
</evidence>
<keyword evidence="2" id="KW-1003">Cell membrane</keyword>
<dbReference type="InterPro" id="IPR011622">
    <property type="entry name" value="7TMR_DISM_rcpt_extracell_dom2"/>
</dbReference>
<dbReference type="PANTHER" id="PTHR24421">
    <property type="entry name" value="NITRATE/NITRITE SENSOR PROTEIN NARX-RELATED"/>
    <property type="match status" value="1"/>
</dbReference>
<comment type="caution">
    <text evidence="11">The sequence shown here is derived from an EMBL/GenBank/DDBJ whole genome shotgun (WGS) entry which is preliminary data.</text>
</comment>
<dbReference type="InterPro" id="IPR050482">
    <property type="entry name" value="Sensor_HK_TwoCompSys"/>
</dbReference>
<feature type="transmembrane region" description="Helical" evidence="9">
    <location>
        <begin position="210"/>
        <end position="227"/>
    </location>
</feature>
<dbReference type="InterPro" id="IPR036890">
    <property type="entry name" value="HATPase_C_sf"/>
</dbReference>
<comment type="subcellular location">
    <subcellularLocation>
        <location evidence="1">Cell membrane</location>
        <topology evidence="1">Multi-pass membrane protein</topology>
    </subcellularLocation>
</comment>
<keyword evidence="8 9" id="KW-0472">Membrane</keyword>
<gene>
    <name evidence="11" type="ORF">F7231_15130</name>
</gene>
<dbReference type="Pfam" id="PF07696">
    <property type="entry name" value="7TMR-DISMED2"/>
    <property type="match status" value="1"/>
</dbReference>
<dbReference type="Pfam" id="PF07730">
    <property type="entry name" value="HisKA_3"/>
    <property type="match status" value="1"/>
</dbReference>
<dbReference type="Proteomes" id="UP000606008">
    <property type="component" value="Unassembled WGS sequence"/>
</dbReference>
<feature type="transmembrane region" description="Helical" evidence="9">
    <location>
        <begin position="181"/>
        <end position="203"/>
    </location>
</feature>
<evidence type="ECO:0000259" key="10">
    <source>
        <dbReference type="SMART" id="SM00387"/>
    </source>
</evidence>
<evidence type="ECO:0000256" key="5">
    <source>
        <dbReference type="ARBA" id="ARBA00022777"/>
    </source>
</evidence>
<feature type="transmembrane region" description="Helical" evidence="9">
    <location>
        <begin position="247"/>
        <end position="267"/>
    </location>
</feature>
<reference evidence="12" key="2">
    <citation type="submission" date="2023-07" db="EMBL/GenBank/DDBJ databases">
        <authorList>
            <person name="Jung D.-H."/>
        </authorList>
    </citation>
    <scope>NUCLEOTIDE SEQUENCE [LARGE SCALE GENOMIC DNA]</scope>
    <source>
        <strain evidence="12">JA-25</strain>
    </source>
</reference>
<dbReference type="Gene3D" id="3.30.565.10">
    <property type="entry name" value="Histidine kinase-like ATPase, C-terminal domain"/>
    <property type="match status" value="1"/>
</dbReference>
<evidence type="ECO:0000256" key="7">
    <source>
        <dbReference type="ARBA" id="ARBA00023012"/>
    </source>
</evidence>
<organism evidence="11 12">
    <name type="scientific">Fibrivirga algicola</name>
    <dbReference type="NCBI Taxonomy" id="2950420"/>
    <lineage>
        <taxon>Bacteria</taxon>
        <taxon>Pseudomonadati</taxon>
        <taxon>Bacteroidota</taxon>
        <taxon>Cytophagia</taxon>
        <taxon>Cytophagales</taxon>
        <taxon>Spirosomataceae</taxon>
        <taxon>Fibrivirga</taxon>
    </lineage>
</organism>
<evidence type="ECO:0000313" key="11">
    <source>
        <dbReference type="EMBL" id="NID11506.1"/>
    </source>
</evidence>
<feature type="transmembrane region" description="Helical" evidence="9">
    <location>
        <begin position="344"/>
        <end position="365"/>
    </location>
</feature>
<dbReference type="SUPFAM" id="SSF55874">
    <property type="entry name" value="ATPase domain of HSP90 chaperone/DNA topoisomerase II/histidine kinase"/>
    <property type="match status" value="1"/>
</dbReference>
<dbReference type="SMART" id="SM00387">
    <property type="entry name" value="HATPase_c"/>
    <property type="match status" value="1"/>
</dbReference>
<keyword evidence="6 9" id="KW-1133">Transmembrane helix</keyword>
<dbReference type="InterPro" id="IPR011623">
    <property type="entry name" value="7TMR_DISM_rcpt_extracell_dom1"/>
</dbReference>
<dbReference type="InterPro" id="IPR011712">
    <property type="entry name" value="Sig_transdc_His_kin_sub3_dim/P"/>
</dbReference>
<evidence type="ECO:0000256" key="9">
    <source>
        <dbReference type="SAM" id="Phobius"/>
    </source>
</evidence>
<evidence type="ECO:0000313" key="12">
    <source>
        <dbReference type="Proteomes" id="UP000606008"/>
    </source>
</evidence>
<sequence length="655" mass="75014">MPIRAYAQRADAVVLTDTDDLRAPVSTDGTIEFFIDSTRQQTLAAVVHQAFLPIGRMIPNAGYTGATAHPNPIWIRFRLQNATHQQKRLYARISFWCFDSLQLITVDPVRDSVLTISPILGWRTPVGARPILDRYFSFPINVPAGADYFVYLRVFKLRGTQVIPLVLWQEAGYAANMPREYLFWGGVLLSLLFVGVMSLFFFITTRDSIYWSYMFCVLCLIGFFFINDGFMNQFAFNAQFWLPRQNIYFLFPLLLFYSQLVFIRIFLSLKRTPARWLHQLSSICLLAGLGCLLMLTAEIWGAYSEALEITFSRLFVLLYWLPMPLIGAFVLVSIRKRYYVSAGWLYLVAVSPFYLLNFGQVLANFGLIPTYGPVVDFQWYAVAALFEVLALTFGLAYRYKLMRDRNDRLLRSQREKERTSYASEVQSLALRNTMLEEKERIARDLHDNVGAQLALMITSLLHISHQAEQVPVSTGQENRQDNGAQPLRLADELRTVVGYAREAIRTLRETIWAINQESFTIDEFEERLNQYVNRYVQQLNGLEVDVRIEGDPGEPLSSVQVLNFFRIVQEALSNVVKHAQATHADVWLTIRSNGAFHLTIHDNGRGLNEVVAEGGDRHYGIHNMKRRAEELGAQFRVYAHNGTVVDVVRRSADKG</sequence>
<keyword evidence="4 9" id="KW-0812">Transmembrane</keyword>
<keyword evidence="3" id="KW-0808">Transferase</keyword>
<evidence type="ECO:0000256" key="6">
    <source>
        <dbReference type="ARBA" id="ARBA00022989"/>
    </source>
</evidence>